<evidence type="ECO:0000313" key="5">
    <source>
        <dbReference type="EMBL" id="MBF0636806.1"/>
    </source>
</evidence>
<feature type="chain" id="PRO_5047013922" evidence="4">
    <location>
        <begin position="33"/>
        <end position="180"/>
    </location>
</feature>
<sequence>MNATVKPSALLTRSLFMLAAVVLLFGTAEAEAATDKTGVVDVSRIIQQMPETKKAENILKSTTSQWGKTLEGMQKEFQTSAANYEKSKASMNSSTKKQKENELKTKLQAIQKYEQEKFGRGGALEKKQSELMKPIQQKVMAAIKKVAQKEGFSLVIEKQAMIYGDNSLDLTLKVIDQLNK</sequence>
<dbReference type="PANTHER" id="PTHR35089:SF1">
    <property type="entry name" value="CHAPERONE PROTEIN SKP"/>
    <property type="match status" value="1"/>
</dbReference>
<organism evidence="5 6">
    <name type="scientific">Prosthecochloris ethylica</name>
    <dbReference type="NCBI Taxonomy" id="2743976"/>
    <lineage>
        <taxon>Bacteria</taxon>
        <taxon>Pseudomonadati</taxon>
        <taxon>Chlorobiota</taxon>
        <taxon>Chlorobiia</taxon>
        <taxon>Chlorobiales</taxon>
        <taxon>Chlorobiaceae</taxon>
        <taxon>Prosthecochloris</taxon>
    </lineage>
</organism>
<feature type="signal peptide" evidence="4">
    <location>
        <begin position="1"/>
        <end position="32"/>
    </location>
</feature>
<evidence type="ECO:0000256" key="3">
    <source>
        <dbReference type="SAM" id="MobiDB-lite"/>
    </source>
</evidence>
<gene>
    <name evidence="5" type="ORF">INT08_06400</name>
</gene>
<proteinExistence type="inferred from homology"/>
<dbReference type="InterPro" id="IPR005632">
    <property type="entry name" value="Chaperone_Skp"/>
</dbReference>
<accession>A0ABR9XSQ4</accession>
<dbReference type="Gene3D" id="3.30.910.20">
    <property type="entry name" value="Skp domain"/>
    <property type="match status" value="1"/>
</dbReference>
<evidence type="ECO:0000256" key="4">
    <source>
        <dbReference type="SAM" id="SignalP"/>
    </source>
</evidence>
<comment type="similarity">
    <text evidence="1">Belongs to the Skp family.</text>
</comment>
<feature type="region of interest" description="Disordered" evidence="3">
    <location>
        <begin position="82"/>
        <end position="101"/>
    </location>
</feature>
<keyword evidence="6" id="KW-1185">Reference proteome</keyword>
<dbReference type="InterPro" id="IPR024930">
    <property type="entry name" value="Skp_dom_sf"/>
</dbReference>
<evidence type="ECO:0000313" key="6">
    <source>
        <dbReference type="Proteomes" id="UP000619838"/>
    </source>
</evidence>
<dbReference type="PANTHER" id="PTHR35089">
    <property type="entry name" value="CHAPERONE PROTEIN SKP"/>
    <property type="match status" value="1"/>
</dbReference>
<protein>
    <submittedName>
        <fullName evidence="5">OmpH family outer membrane protein</fullName>
    </submittedName>
</protein>
<name>A0ABR9XSQ4_9CHLB</name>
<dbReference type="Pfam" id="PF03938">
    <property type="entry name" value="OmpH"/>
    <property type="match status" value="1"/>
</dbReference>
<dbReference type="Proteomes" id="UP000619838">
    <property type="component" value="Unassembled WGS sequence"/>
</dbReference>
<dbReference type="SUPFAM" id="SSF111384">
    <property type="entry name" value="OmpH-like"/>
    <property type="match status" value="1"/>
</dbReference>
<evidence type="ECO:0000256" key="2">
    <source>
        <dbReference type="ARBA" id="ARBA00022729"/>
    </source>
</evidence>
<evidence type="ECO:0000256" key="1">
    <source>
        <dbReference type="ARBA" id="ARBA00009091"/>
    </source>
</evidence>
<dbReference type="EMBL" id="JADGII010000008">
    <property type="protein sequence ID" value="MBF0636806.1"/>
    <property type="molecule type" value="Genomic_DNA"/>
</dbReference>
<dbReference type="SMART" id="SM00935">
    <property type="entry name" value="OmpH"/>
    <property type="match status" value="1"/>
</dbReference>
<keyword evidence="2 4" id="KW-0732">Signal</keyword>
<comment type="caution">
    <text evidence="5">The sequence shown here is derived from an EMBL/GenBank/DDBJ whole genome shotgun (WGS) entry which is preliminary data.</text>
</comment>
<reference evidence="5 6" key="1">
    <citation type="journal article" date="2020" name="Microorganisms">
        <title>Simultaneous Genome Sequencing of Prosthecochloris ethylica and Desulfuromonas acetoxidans within a Syntrophic Mixture Reveals Unique Pili and Protein Interactions.</title>
        <authorList>
            <person name="Kyndt J.A."/>
            <person name="Van Beeumen J.J."/>
            <person name="Meyer T.E."/>
        </authorList>
    </citation>
    <scope>NUCLEOTIDE SEQUENCE [LARGE SCALE GENOMIC DNA]</scope>
    <source>
        <strain evidence="5 6">N3</strain>
    </source>
</reference>